<accession>A0ABY5K058</accession>
<proteinExistence type="predicted"/>
<keyword evidence="2" id="KW-0812">Transmembrane</keyword>
<feature type="compositionally biased region" description="Low complexity" evidence="1">
    <location>
        <begin position="400"/>
        <end position="411"/>
    </location>
</feature>
<feature type="region of interest" description="Disordered" evidence="1">
    <location>
        <begin position="1"/>
        <end position="35"/>
    </location>
</feature>
<evidence type="ECO:0000313" key="4">
    <source>
        <dbReference type="EMBL" id="UUI63812.1"/>
    </source>
</evidence>
<gene>
    <name evidence="4" type="ORF">NP075_11755</name>
</gene>
<dbReference type="Proteomes" id="UP001317322">
    <property type="component" value="Chromosome"/>
</dbReference>
<dbReference type="RefSeq" id="WP_256791019.1">
    <property type="nucleotide sequence ID" value="NZ_CP101989.1"/>
</dbReference>
<evidence type="ECO:0000313" key="5">
    <source>
        <dbReference type="Proteomes" id="UP001317322"/>
    </source>
</evidence>
<feature type="compositionally biased region" description="Basic and acidic residues" evidence="1">
    <location>
        <begin position="1"/>
        <end position="11"/>
    </location>
</feature>
<dbReference type="InterPro" id="IPR004843">
    <property type="entry name" value="Calcineurin-like_PHP"/>
</dbReference>
<dbReference type="EMBL" id="CP101989">
    <property type="protein sequence ID" value="UUI63812.1"/>
    <property type="molecule type" value="Genomic_DNA"/>
</dbReference>
<dbReference type="SUPFAM" id="SSF56300">
    <property type="entry name" value="Metallo-dependent phosphatases"/>
    <property type="match status" value="1"/>
</dbReference>
<feature type="region of interest" description="Disordered" evidence="1">
    <location>
        <begin position="311"/>
        <end position="411"/>
    </location>
</feature>
<evidence type="ECO:0000256" key="2">
    <source>
        <dbReference type="SAM" id="Phobius"/>
    </source>
</evidence>
<evidence type="ECO:0000256" key="1">
    <source>
        <dbReference type="SAM" id="MobiDB-lite"/>
    </source>
</evidence>
<evidence type="ECO:0000259" key="3">
    <source>
        <dbReference type="Pfam" id="PF00149"/>
    </source>
</evidence>
<keyword evidence="2" id="KW-0472">Membrane</keyword>
<feature type="transmembrane region" description="Helical" evidence="2">
    <location>
        <begin position="182"/>
        <end position="200"/>
    </location>
</feature>
<protein>
    <submittedName>
        <fullName evidence="4">Metallophosphoesterase</fullName>
    </submittedName>
</protein>
<feature type="transmembrane region" description="Helical" evidence="2">
    <location>
        <begin position="221"/>
        <end position="238"/>
    </location>
</feature>
<keyword evidence="2" id="KW-1133">Transmembrane helix</keyword>
<dbReference type="Gene3D" id="3.60.21.10">
    <property type="match status" value="1"/>
</dbReference>
<feature type="region of interest" description="Disordered" evidence="1">
    <location>
        <begin position="663"/>
        <end position="696"/>
    </location>
</feature>
<feature type="compositionally biased region" description="Low complexity" evidence="1">
    <location>
        <begin position="364"/>
        <end position="390"/>
    </location>
</feature>
<dbReference type="InterPro" id="IPR029052">
    <property type="entry name" value="Metallo-depent_PP-like"/>
</dbReference>
<feature type="domain" description="Calcineurin-like phosphoesterase" evidence="3">
    <location>
        <begin position="419"/>
        <end position="585"/>
    </location>
</feature>
<feature type="compositionally biased region" description="Low complexity" evidence="1">
    <location>
        <begin position="321"/>
        <end position="357"/>
    </location>
</feature>
<feature type="transmembrane region" description="Helical" evidence="2">
    <location>
        <begin position="60"/>
        <end position="80"/>
    </location>
</feature>
<sequence length="696" mass="70917">MPDGRPDERGAGARPGRARARVGRPPVPGGAPAWRDRLPRARRRLAHALRAARTWRPRHGWWAATGLVAAALLVSVAFGVTTATTQGALGPHVTRYDVTTDSTVTIDFGPLGTLQTRSPLPLALGVRATVGEIPASVTELGQARTLQALGEDLSAYVSFFSGPAAAVEDIARALVSDALVRTAWAFVVLVAVWWAVRLLLGPDRRRQLARPLATHARPVTAGVVAVVVGATVLTSSVAPGDRPGTARLASSVFDGTPLEGAWVTGRLGGVIDTYGVYAVDAWRENEEFYQTADDALAVAWEQWEADEVRLAAEEAAEQEAAEQAAAEQRAAEQEAAAQAAAGGEATPDALGTGEAGAPDGGTAGDTPADGALGDGAPADGALGDGAPADGALDEGGTGGARSTATATPTPTPQVEPVVLVVVSDLHCNVGMAPVIGTLARLAGADAVLDAGDTTMNGTSVEQYCVTSFARAVPDGVQLVTAPGNHDSADTSGQYARAGALVLDGEVVEVAGVRILGDSDPNETRVGAGGTASARGETPAEAAERLAEVACDDGDVDLLLVHNPVVGDTALDEGCVPAQVSGHYHRRSGPEQVGLGVRYVSSSTAGATLNQPTVGPLRGVAELTVLRVDPVSGNVVDHQLVQVAPDATVTVNRPQPWPEVVVPQDDAVTDVDDVTPPADDGAAPGAGDPARTTEEGG</sequence>
<feature type="compositionally biased region" description="Low complexity" evidence="1">
    <location>
        <begin position="673"/>
        <end position="689"/>
    </location>
</feature>
<dbReference type="Pfam" id="PF00149">
    <property type="entry name" value="Metallophos"/>
    <property type="match status" value="1"/>
</dbReference>
<keyword evidence="5" id="KW-1185">Reference proteome</keyword>
<reference evidence="4 5" key="1">
    <citation type="submission" date="2022-07" db="EMBL/GenBank/DDBJ databases">
        <title>Novel species in genus cellulomonas.</title>
        <authorList>
            <person name="Ye L."/>
        </authorList>
    </citation>
    <scope>NUCLEOTIDE SEQUENCE [LARGE SCALE GENOMIC DNA]</scope>
    <source>
        <strain evidence="5">zg-Y908</strain>
    </source>
</reference>
<name>A0ABY5K058_9CELL</name>
<organism evidence="4 5">
    <name type="scientific">Cellulomonas wangsupingiae</name>
    <dbReference type="NCBI Taxonomy" id="2968085"/>
    <lineage>
        <taxon>Bacteria</taxon>
        <taxon>Bacillati</taxon>
        <taxon>Actinomycetota</taxon>
        <taxon>Actinomycetes</taxon>
        <taxon>Micrococcales</taxon>
        <taxon>Cellulomonadaceae</taxon>
        <taxon>Cellulomonas</taxon>
    </lineage>
</organism>